<evidence type="ECO:0000313" key="3">
    <source>
        <dbReference type="Proteomes" id="UP000518266"/>
    </source>
</evidence>
<organism evidence="2 3">
    <name type="scientific">Dissostichus mawsoni</name>
    <name type="common">Antarctic cod</name>
    <dbReference type="NCBI Taxonomy" id="36200"/>
    <lineage>
        <taxon>Eukaryota</taxon>
        <taxon>Metazoa</taxon>
        <taxon>Chordata</taxon>
        <taxon>Craniata</taxon>
        <taxon>Vertebrata</taxon>
        <taxon>Euteleostomi</taxon>
        <taxon>Actinopterygii</taxon>
        <taxon>Neopterygii</taxon>
        <taxon>Teleostei</taxon>
        <taxon>Neoteleostei</taxon>
        <taxon>Acanthomorphata</taxon>
        <taxon>Eupercaria</taxon>
        <taxon>Perciformes</taxon>
        <taxon>Notothenioidei</taxon>
        <taxon>Nototheniidae</taxon>
        <taxon>Dissostichus</taxon>
    </lineage>
</organism>
<evidence type="ECO:0000313" key="2">
    <source>
        <dbReference type="EMBL" id="KAF3847975.1"/>
    </source>
</evidence>
<dbReference type="Proteomes" id="UP000518266">
    <property type="component" value="Unassembled WGS sequence"/>
</dbReference>
<feature type="region of interest" description="Disordered" evidence="1">
    <location>
        <begin position="24"/>
        <end position="59"/>
    </location>
</feature>
<comment type="caution">
    <text evidence="2">The sequence shown here is derived from an EMBL/GenBank/DDBJ whole genome shotgun (WGS) entry which is preliminary data.</text>
</comment>
<dbReference type="EMBL" id="JAAKFY010000013">
    <property type="protein sequence ID" value="KAF3847975.1"/>
    <property type="molecule type" value="Genomic_DNA"/>
</dbReference>
<dbReference type="AlphaFoldDB" id="A0A7J5YEW3"/>
<sequence>MTQRTSRASSTVASALQITAASAMSRGLVTTGGRGTRFTIPPPEGRGGERHEKHNKSRVATLSGTPATFRERARRPIINQDPGVASSIHACGAEGTRGLLKRMTDHRVHVCVHRD</sequence>
<accession>A0A7J5YEW3</accession>
<keyword evidence="3" id="KW-1185">Reference proteome</keyword>
<name>A0A7J5YEW3_DISMA</name>
<evidence type="ECO:0000256" key="1">
    <source>
        <dbReference type="SAM" id="MobiDB-lite"/>
    </source>
</evidence>
<proteinExistence type="predicted"/>
<reference evidence="2 3" key="1">
    <citation type="submission" date="2020-03" db="EMBL/GenBank/DDBJ databases">
        <title>Dissostichus mawsoni Genome sequencing and assembly.</title>
        <authorList>
            <person name="Park H."/>
        </authorList>
    </citation>
    <scope>NUCLEOTIDE SEQUENCE [LARGE SCALE GENOMIC DNA]</scope>
    <source>
        <strain evidence="2">DM0001</strain>
        <tissue evidence="2">Muscle</tissue>
    </source>
</reference>
<gene>
    <name evidence="2" type="ORF">F7725_021003</name>
</gene>
<protein>
    <submittedName>
        <fullName evidence="2">Uncharacterized protein</fullName>
    </submittedName>
</protein>